<dbReference type="InterPro" id="IPR007630">
    <property type="entry name" value="RNA_pol_sigma70_r4"/>
</dbReference>
<dbReference type="AlphaFoldDB" id="A0A7I8L2U4"/>
<proteinExistence type="inferred from homology"/>
<accession>A0A7I8L2U4</accession>
<dbReference type="InterPro" id="IPR013325">
    <property type="entry name" value="RNA_pol_sigma_r2"/>
</dbReference>
<evidence type="ECO:0000313" key="10">
    <source>
        <dbReference type="Proteomes" id="UP000663760"/>
    </source>
</evidence>
<feature type="signal peptide" evidence="6">
    <location>
        <begin position="1"/>
        <end position="17"/>
    </location>
</feature>
<feature type="chain" id="PRO_5029862388" description="RNA polymerase sigma-70 domain-containing protein" evidence="6">
    <location>
        <begin position="18"/>
        <end position="394"/>
    </location>
</feature>
<evidence type="ECO:0000256" key="5">
    <source>
        <dbReference type="ARBA" id="ARBA00023163"/>
    </source>
</evidence>
<evidence type="ECO:0000256" key="4">
    <source>
        <dbReference type="ARBA" id="ARBA00023125"/>
    </source>
</evidence>
<dbReference type="PANTHER" id="PTHR30603:SF45">
    <property type="entry name" value="RNA POLYMERASE SIGMA FACTOR SIGF, CHLOROPLASTIC"/>
    <property type="match status" value="1"/>
</dbReference>
<dbReference type="InterPro" id="IPR013324">
    <property type="entry name" value="RNA_pol_sigma_r3/r4-like"/>
</dbReference>
<dbReference type="Pfam" id="PF04545">
    <property type="entry name" value="Sigma70_r4"/>
    <property type="match status" value="1"/>
</dbReference>
<dbReference type="Gene3D" id="1.20.120.1810">
    <property type="match status" value="1"/>
</dbReference>
<keyword evidence="5" id="KW-0804">Transcription</keyword>
<organism evidence="9 10">
    <name type="scientific">Spirodela intermedia</name>
    <name type="common">Intermediate duckweed</name>
    <dbReference type="NCBI Taxonomy" id="51605"/>
    <lineage>
        <taxon>Eukaryota</taxon>
        <taxon>Viridiplantae</taxon>
        <taxon>Streptophyta</taxon>
        <taxon>Embryophyta</taxon>
        <taxon>Tracheophyta</taxon>
        <taxon>Spermatophyta</taxon>
        <taxon>Magnoliopsida</taxon>
        <taxon>Liliopsida</taxon>
        <taxon>Araceae</taxon>
        <taxon>Lemnoideae</taxon>
        <taxon>Spirodela</taxon>
    </lineage>
</organism>
<protein>
    <recommendedName>
        <fullName evidence="7 8">RNA polymerase sigma-70 domain-containing protein</fullName>
    </recommendedName>
</protein>
<feature type="domain" description="RNA polymerase sigma-70" evidence="7">
    <location>
        <begin position="183"/>
        <end position="196"/>
    </location>
</feature>
<dbReference type="PROSITE" id="PS00716">
    <property type="entry name" value="SIGMA70_2"/>
    <property type="match status" value="1"/>
</dbReference>
<dbReference type="Proteomes" id="UP000663760">
    <property type="component" value="Chromosome 10"/>
</dbReference>
<dbReference type="Pfam" id="PF04539">
    <property type="entry name" value="Sigma70_r3"/>
    <property type="match status" value="1"/>
</dbReference>
<evidence type="ECO:0000256" key="3">
    <source>
        <dbReference type="ARBA" id="ARBA00023082"/>
    </source>
</evidence>
<sequence length="394" mass="45650">MTSVFLGMLLIINLLLRSPNDPAKVLTKREEEAEKSKWLLDRRSRRRRRSNKTSAVISDASPYVIPTDVSRKMSRGVDTNDALRFFLWGPETRQLLTVKEEKELFKKIQDLMRLEEVKQNLHSQFGRDPTLVEWAEAVGMTCHVLQSCLYSGNRSRERMIYANFRLVVHVAKQYQGKGLNIQDLLQEGSMGLMRSLEKFKPKAGCRFPTYAYWWIRQSIRKAIFQNSRTIRLPENVYALLKKIKNTRVLYIQEGHVPTNEELARRVGISKERLERVLTSARSPVSIQDRAWTDQDITVQEITADPEVEGPEFTVAKQMMRRHVRGLLRILPPRERQIIQFRYGMHGGEPKSLSEIGELLGLSKERIRQLESRALDRLKESLPGHGLGAYVELLI</sequence>
<gene>
    <name evidence="9" type="ORF">SI8410_10015039</name>
</gene>
<keyword evidence="10" id="KW-1185">Reference proteome</keyword>
<feature type="domain" description="RNA polymerase sigma-70" evidence="8">
    <location>
        <begin position="351"/>
        <end position="377"/>
    </location>
</feature>
<evidence type="ECO:0000313" key="9">
    <source>
        <dbReference type="EMBL" id="CAA7404361.1"/>
    </source>
</evidence>
<dbReference type="NCBIfam" id="TIGR02937">
    <property type="entry name" value="sigma70-ECF"/>
    <property type="match status" value="1"/>
</dbReference>
<dbReference type="SUPFAM" id="SSF88946">
    <property type="entry name" value="Sigma2 domain of RNA polymerase sigma factors"/>
    <property type="match status" value="1"/>
</dbReference>
<dbReference type="Gene3D" id="1.10.10.10">
    <property type="entry name" value="Winged helix-like DNA-binding domain superfamily/Winged helix DNA-binding domain"/>
    <property type="match status" value="2"/>
</dbReference>
<dbReference type="GO" id="GO:0016987">
    <property type="term" value="F:sigma factor activity"/>
    <property type="evidence" value="ECO:0007669"/>
    <property type="project" value="UniProtKB-KW"/>
</dbReference>
<keyword evidence="3" id="KW-0731">Sigma factor</keyword>
<dbReference type="InterPro" id="IPR007624">
    <property type="entry name" value="RNA_pol_sigma70_r3"/>
</dbReference>
<dbReference type="GO" id="GO:0003677">
    <property type="term" value="F:DNA binding"/>
    <property type="evidence" value="ECO:0007669"/>
    <property type="project" value="UniProtKB-KW"/>
</dbReference>
<evidence type="ECO:0000259" key="8">
    <source>
        <dbReference type="PROSITE" id="PS00716"/>
    </source>
</evidence>
<dbReference type="SUPFAM" id="SSF88659">
    <property type="entry name" value="Sigma3 and sigma4 domains of RNA polymerase sigma factors"/>
    <property type="match status" value="2"/>
</dbReference>
<comment type="similarity">
    <text evidence="1">Belongs to the sigma-70 factor family.</text>
</comment>
<evidence type="ECO:0000256" key="6">
    <source>
        <dbReference type="SAM" id="SignalP"/>
    </source>
</evidence>
<dbReference type="CDD" id="cd06171">
    <property type="entry name" value="Sigma70_r4"/>
    <property type="match status" value="1"/>
</dbReference>
<name>A0A7I8L2U4_SPIIN</name>
<evidence type="ECO:0000259" key="7">
    <source>
        <dbReference type="PROSITE" id="PS00715"/>
    </source>
</evidence>
<dbReference type="InterPro" id="IPR007627">
    <property type="entry name" value="RNA_pol_sigma70_r2"/>
</dbReference>
<keyword evidence="4" id="KW-0238">DNA-binding</keyword>
<dbReference type="InterPro" id="IPR036388">
    <property type="entry name" value="WH-like_DNA-bd_sf"/>
</dbReference>
<dbReference type="PRINTS" id="PR00046">
    <property type="entry name" value="SIGMA70FCT"/>
</dbReference>
<keyword evidence="6" id="KW-0732">Signal</keyword>
<reference evidence="9" key="1">
    <citation type="submission" date="2020-02" db="EMBL/GenBank/DDBJ databases">
        <authorList>
            <person name="Scholz U."/>
            <person name="Mascher M."/>
            <person name="Fiebig A."/>
        </authorList>
    </citation>
    <scope>NUCLEOTIDE SEQUENCE</scope>
</reference>
<dbReference type="PANTHER" id="PTHR30603">
    <property type="entry name" value="RNA POLYMERASE SIGMA FACTOR RPO"/>
    <property type="match status" value="1"/>
</dbReference>
<dbReference type="Pfam" id="PF04542">
    <property type="entry name" value="Sigma70_r2"/>
    <property type="match status" value="1"/>
</dbReference>
<evidence type="ECO:0000256" key="1">
    <source>
        <dbReference type="ARBA" id="ARBA00007788"/>
    </source>
</evidence>
<dbReference type="InterPro" id="IPR000943">
    <property type="entry name" value="RNA_pol_sigma70"/>
</dbReference>
<dbReference type="PROSITE" id="PS00715">
    <property type="entry name" value="SIGMA70_1"/>
    <property type="match status" value="1"/>
</dbReference>
<dbReference type="InterPro" id="IPR050239">
    <property type="entry name" value="Sigma-70_RNA_pol_init_factors"/>
</dbReference>
<dbReference type="GO" id="GO:0006352">
    <property type="term" value="P:DNA-templated transcription initiation"/>
    <property type="evidence" value="ECO:0007669"/>
    <property type="project" value="InterPro"/>
</dbReference>
<dbReference type="EMBL" id="LR746273">
    <property type="protein sequence ID" value="CAA7404361.1"/>
    <property type="molecule type" value="Genomic_DNA"/>
</dbReference>
<evidence type="ECO:0000256" key="2">
    <source>
        <dbReference type="ARBA" id="ARBA00023015"/>
    </source>
</evidence>
<dbReference type="InterPro" id="IPR014284">
    <property type="entry name" value="RNA_pol_sigma-70_dom"/>
</dbReference>
<keyword evidence="2" id="KW-0805">Transcription regulation</keyword>
<dbReference type="OrthoDB" id="206108at2759"/>